<evidence type="ECO:0000313" key="3">
    <source>
        <dbReference type="Proteomes" id="UP000186583"/>
    </source>
</evidence>
<comment type="caution">
    <text evidence="2">The sequence shown here is derived from an EMBL/GenBank/DDBJ whole genome shotgun (WGS) entry which is preliminary data.</text>
</comment>
<organism evidence="2 3">
    <name type="scientific">Colletotrichum chlorophyti</name>
    <dbReference type="NCBI Taxonomy" id="708187"/>
    <lineage>
        <taxon>Eukaryota</taxon>
        <taxon>Fungi</taxon>
        <taxon>Dikarya</taxon>
        <taxon>Ascomycota</taxon>
        <taxon>Pezizomycotina</taxon>
        <taxon>Sordariomycetes</taxon>
        <taxon>Hypocreomycetidae</taxon>
        <taxon>Glomerellales</taxon>
        <taxon>Glomerellaceae</taxon>
        <taxon>Colletotrichum</taxon>
    </lineage>
</organism>
<dbReference type="EMBL" id="MPGH01000089">
    <property type="protein sequence ID" value="OLN87682.1"/>
    <property type="molecule type" value="Genomic_DNA"/>
</dbReference>
<name>A0A1Q8RTP1_9PEZI</name>
<evidence type="ECO:0000256" key="1">
    <source>
        <dbReference type="SAM" id="MobiDB-lite"/>
    </source>
</evidence>
<feature type="region of interest" description="Disordered" evidence="1">
    <location>
        <begin position="1"/>
        <end position="23"/>
    </location>
</feature>
<accession>A0A1Q8RTP1</accession>
<dbReference type="SUPFAM" id="SSF53335">
    <property type="entry name" value="S-adenosyl-L-methionine-dependent methyltransferases"/>
    <property type="match status" value="1"/>
</dbReference>
<protein>
    <submittedName>
        <fullName evidence="2">Uncharacterized protein</fullName>
    </submittedName>
</protein>
<proteinExistence type="predicted"/>
<gene>
    <name evidence="2" type="ORF">CCHL11_05630</name>
</gene>
<dbReference type="AlphaFoldDB" id="A0A1Q8RTP1"/>
<evidence type="ECO:0000313" key="2">
    <source>
        <dbReference type="EMBL" id="OLN87682.1"/>
    </source>
</evidence>
<keyword evidence="3" id="KW-1185">Reference proteome</keyword>
<dbReference type="STRING" id="708187.A0A1Q8RTP1"/>
<dbReference type="Proteomes" id="UP000186583">
    <property type="component" value="Unassembled WGS sequence"/>
</dbReference>
<dbReference type="InterPro" id="IPR029063">
    <property type="entry name" value="SAM-dependent_MTases_sf"/>
</dbReference>
<sequence>MLRRVPQNGHLQPELRHRPLHGRLPRARLKDRVLLRPMMPSTQTTATPPPVVVALIIRDYNFENKRRYHKLKEGQYLLPKDDAEQEREDMKHTLVLHISGGSLHRAPLDRPQKTLDIGTGTGIWAVDNIGWQADLYCQWAMITPKPKLLAWTSVASSPGLVPPNVHFLVDDAESEWLYPTTHSTTSTSVIWRLSLRTCLDCSPKYTGFSSRAAGSRSKSFDGYLIVTMVRKGRTMRPGGSSISSGKAWQSLASTCLFALEQNPERLHNAGFINVIDDIKKIPFGSWAKDPSLKKIGSYCLAVGYDGLHAITIGPLTRGSGWTLEEVEILLAQCRREMLDRSVHSHVYHHAVSGQKPEEA</sequence>
<dbReference type="OrthoDB" id="184880at2759"/>
<reference evidence="2 3" key="1">
    <citation type="submission" date="2016-11" db="EMBL/GenBank/DDBJ databases">
        <title>Draft Genome Assembly of Colletotrichum chlorophyti a pathogen of herbaceous plants.</title>
        <authorList>
            <person name="Gan P."/>
            <person name="Narusaka M."/>
            <person name="Tsushima A."/>
            <person name="Narusaka Y."/>
            <person name="Takano Y."/>
            <person name="Shirasu K."/>
        </authorList>
    </citation>
    <scope>NUCLEOTIDE SEQUENCE [LARGE SCALE GENOMIC DNA]</scope>
    <source>
        <strain evidence="2 3">NTL11</strain>
    </source>
</reference>